<evidence type="ECO:0000313" key="7">
    <source>
        <dbReference type="Proteomes" id="UP000708347"/>
    </source>
</evidence>
<evidence type="ECO:0000256" key="2">
    <source>
        <dbReference type="ARBA" id="ARBA00023125"/>
    </source>
</evidence>
<accession>A0ABX2K2C6</accession>
<dbReference type="Gene3D" id="1.10.10.60">
    <property type="entry name" value="Homeodomain-like"/>
    <property type="match status" value="1"/>
</dbReference>
<name>A0ABX2K2C6_9MYCO</name>
<dbReference type="InterPro" id="IPR004111">
    <property type="entry name" value="Repressor_TetR_C"/>
</dbReference>
<dbReference type="InterPro" id="IPR009057">
    <property type="entry name" value="Homeodomain-like_sf"/>
</dbReference>
<dbReference type="InterPro" id="IPR001647">
    <property type="entry name" value="HTH_TetR"/>
</dbReference>
<dbReference type="Proteomes" id="UP000708347">
    <property type="component" value="Unassembled WGS sequence"/>
</dbReference>
<dbReference type="RefSeq" id="WP_174400961.1">
    <property type="nucleotide sequence ID" value="NZ_VBSB01000035.1"/>
</dbReference>
<keyword evidence="1" id="KW-0805">Transcription regulation</keyword>
<evidence type="ECO:0000256" key="4">
    <source>
        <dbReference type="PROSITE-ProRule" id="PRU00335"/>
    </source>
</evidence>
<evidence type="ECO:0000256" key="1">
    <source>
        <dbReference type="ARBA" id="ARBA00023015"/>
    </source>
</evidence>
<reference evidence="6 7" key="1">
    <citation type="submission" date="2019-05" db="EMBL/GenBank/DDBJ databases">
        <title>Mycolicibacterium sphagni ENV482 genome assembly.</title>
        <authorList>
            <person name="Chen W."/>
            <person name="Faulkner N.W."/>
            <person name="Hyman M.R."/>
        </authorList>
    </citation>
    <scope>NUCLEOTIDE SEQUENCE [LARGE SCALE GENOMIC DNA]</scope>
    <source>
        <strain evidence="6 7">ENV482</strain>
    </source>
</reference>
<sequence length="224" mass="23409">MRPRFTIDEIQTAALQIVDRDGLAGLSMRTLAAALGTGAMTLYNYVRDRDQLEELVAEAVIASIELPGIGGDWLGDVRAIATAMWQGVRAHPNAIPLVLTRRTVSPSSYAAAEGLVDALSRGNLDDTALLGAFRAVLSLVMGSAQVELAGPLAGAGRDEQQRHVAAQIGALASDRHRRLAALAVVSQRSSATADFARALDLLLVGIQASAQALTTSPGHGPAVR</sequence>
<dbReference type="Pfam" id="PF02909">
    <property type="entry name" value="TetR_C_1"/>
    <property type="match status" value="1"/>
</dbReference>
<dbReference type="SUPFAM" id="SSF46689">
    <property type="entry name" value="Homeodomain-like"/>
    <property type="match status" value="1"/>
</dbReference>
<dbReference type="Gene3D" id="1.10.357.10">
    <property type="entry name" value="Tetracycline Repressor, domain 2"/>
    <property type="match status" value="1"/>
</dbReference>
<dbReference type="PROSITE" id="PS50977">
    <property type="entry name" value="HTH_TETR_2"/>
    <property type="match status" value="1"/>
</dbReference>
<evidence type="ECO:0000256" key="3">
    <source>
        <dbReference type="ARBA" id="ARBA00023163"/>
    </source>
</evidence>
<keyword evidence="7" id="KW-1185">Reference proteome</keyword>
<protein>
    <submittedName>
        <fullName evidence="6">TetR/AcrR family transcriptional regulator</fullName>
    </submittedName>
</protein>
<proteinExistence type="predicted"/>
<comment type="caution">
    <text evidence="6">The sequence shown here is derived from an EMBL/GenBank/DDBJ whole genome shotgun (WGS) entry which is preliminary data.</text>
</comment>
<gene>
    <name evidence="6" type="ORF">FEG63_27850</name>
</gene>
<evidence type="ECO:0000313" key="6">
    <source>
        <dbReference type="EMBL" id="NTY63342.1"/>
    </source>
</evidence>
<keyword evidence="2 4" id="KW-0238">DNA-binding</keyword>
<dbReference type="InterPro" id="IPR036271">
    <property type="entry name" value="Tet_transcr_reg_TetR-rel_C_sf"/>
</dbReference>
<dbReference type="EMBL" id="VBSB01000035">
    <property type="protein sequence ID" value="NTY63342.1"/>
    <property type="molecule type" value="Genomic_DNA"/>
</dbReference>
<dbReference type="SUPFAM" id="SSF48498">
    <property type="entry name" value="Tetracyclin repressor-like, C-terminal domain"/>
    <property type="match status" value="1"/>
</dbReference>
<feature type="DNA-binding region" description="H-T-H motif" evidence="4">
    <location>
        <begin position="27"/>
        <end position="46"/>
    </location>
</feature>
<keyword evidence="3" id="KW-0804">Transcription</keyword>
<feature type="domain" description="HTH tetR-type" evidence="5">
    <location>
        <begin position="4"/>
        <end position="64"/>
    </location>
</feature>
<evidence type="ECO:0000259" key="5">
    <source>
        <dbReference type="PROSITE" id="PS50977"/>
    </source>
</evidence>
<organism evidence="6 7">
    <name type="scientific">Mycolicibacterium sphagni</name>
    <dbReference type="NCBI Taxonomy" id="1786"/>
    <lineage>
        <taxon>Bacteria</taxon>
        <taxon>Bacillati</taxon>
        <taxon>Actinomycetota</taxon>
        <taxon>Actinomycetes</taxon>
        <taxon>Mycobacteriales</taxon>
        <taxon>Mycobacteriaceae</taxon>
        <taxon>Mycolicibacterium</taxon>
    </lineage>
</organism>